<evidence type="ECO:0000313" key="1">
    <source>
        <dbReference type="EMBL" id="VEA43033.1"/>
    </source>
</evidence>
<dbReference type="Proteomes" id="UP000277214">
    <property type="component" value="Chromosome 1"/>
</dbReference>
<organism evidence="1 2">
    <name type="scientific">Salmonella enterica I</name>
    <dbReference type="NCBI Taxonomy" id="59201"/>
    <lineage>
        <taxon>Bacteria</taxon>
        <taxon>Pseudomonadati</taxon>
        <taxon>Pseudomonadota</taxon>
        <taxon>Gammaproteobacteria</taxon>
        <taxon>Enterobacterales</taxon>
        <taxon>Enterobacteriaceae</taxon>
        <taxon>Salmonella</taxon>
    </lineage>
</organism>
<proteinExistence type="predicted"/>
<accession>A0A3S4FWK2</accession>
<name>A0A3S4FWK2_SALET</name>
<dbReference type="EMBL" id="LR134149">
    <property type="protein sequence ID" value="VEA43033.1"/>
    <property type="molecule type" value="Genomic_DNA"/>
</dbReference>
<protein>
    <submittedName>
        <fullName evidence="1">RNA polymerase sigma-32 factor</fullName>
    </submittedName>
</protein>
<reference evidence="1 2" key="1">
    <citation type="submission" date="2018-12" db="EMBL/GenBank/DDBJ databases">
        <authorList>
            <consortium name="Pathogen Informatics"/>
        </authorList>
    </citation>
    <scope>NUCLEOTIDE SEQUENCE [LARGE SCALE GENOMIC DNA]</scope>
    <source>
        <strain evidence="1 2">NCTC8272</strain>
    </source>
</reference>
<gene>
    <name evidence="1" type="primary">rpoH_1</name>
    <name evidence="1" type="ORF">NCTC8272_04740</name>
</gene>
<dbReference type="AlphaFoldDB" id="A0A3S4FWK2"/>
<sequence>MTKEMQNLALAPVGNLESYIRAANAWPMLSADEERHWLKGCITRAIWKQLKR</sequence>
<evidence type="ECO:0000313" key="2">
    <source>
        <dbReference type="Proteomes" id="UP000277214"/>
    </source>
</evidence>